<keyword evidence="1" id="KW-1133">Transmembrane helix</keyword>
<feature type="transmembrane region" description="Helical" evidence="1">
    <location>
        <begin position="119"/>
        <end position="137"/>
    </location>
</feature>
<protein>
    <recommendedName>
        <fullName evidence="4">DoxX-like protein</fullName>
    </recommendedName>
</protein>
<dbReference type="OrthoDB" id="119681at2"/>
<sequence length="145" mass="15277">MATEVSGVPPTGRVLRSDPAHQAFLLLRTVFTVAPVLFGLDKFAGVLVDWPRYLAPWLDGVLPGTAQQAMYAVGVVEVVAGVLVAVAPRFGGPLVAAWLAGIIVDLLTLPGYYDVALRDFGLLVAALALARLAVRYAPARGGRAR</sequence>
<dbReference type="RefSeq" id="WP_141983065.1">
    <property type="nucleotide sequence ID" value="NZ_VFPP01000001.1"/>
</dbReference>
<keyword evidence="1" id="KW-0472">Membrane</keyword>
<gene>
    <name evidence="2" type="ORF">FHX81_7415</name>
</gene>
<evidence type="ECO:0000313" key="2">
    <source>
        <dbReference type="EMBL" id="TQM84949.1"/>
    </source>
</evidence>
<accession>A0A543JQ36</accession>
<dbReference type="AlphaFoldDB" id="A0A543JQ36"/>
<name>A0A543JQ36_9PSEU</name>
<keyword evidence="1" id="KW-0812">Transmembrane</keyword>
<dbReference type="Proteomes" id="UP000316628">
    <property type="component" value="Unassembled WGS sequence"/>
</dbReference>
<comment type="caution">
    <text evidence="2">The sequence shown here is derived from an EMBL/GenBank/DDBJ whole genome shotgun (WGS) entry which is preliminary data.</text>
</comment>
<proteinExistence type="predicted"/>
<evidence type="ECO:0008006" key="4">
    <source>
        <dbReference type="Google" id="ProtNLM"/>
    </source>
</evidence>
<evidence type="ECO:0000313" key="3">
    <source>
        <dbReference type="Proteomes" id="UP000316628"/>
    </source>
</evidence>
<keyword evidence="3" id="KW-1185">Reference proteome</keyword>
<dbReference type="EMBL" id="VFPP01000001">
    <property type="protein sequence ID" value="TQM84949.1"/>
    <property type="molecule type" value="Genomic_DNA"/>
</dbReference>
<evidence type="ECO:0000256" key="1">
    <source>
        <dbReference type="SAM" id="Phobius"/>
    </source>
</evidence>
<organism evidence="2 3">
    <name type="scientific">Saccharothrix saharensis</name>
    <dbReference type="NCBI Taxonomy" id="571190"/>
    <lineage>
        <taxon>Bacteria</taxon>
        <taxon>Bacillati</taxon>
        <taxon>Actinomycetota</taxon>
        <taxon>Actinomycetes</taxon>
        <taxon>Pseudonocardiales</taxon>
        <taxon>Pseudonocardiaceae</taxon>
        <taxon>Saccharothrix</taxon>
    </lineage>
</organism>
<reference evidence="2 3" key="1">
    <citation type="submission" date="2019-06" db="EMBL/GenBank/DDBJ databases">
        <title>Sequencing the genomes of 1000 actinobacteria strains.</title>
        <authorList>
            <person name="Klenk H.-P."/>
        </authorList>
    </citation>
    <scope>NUCLEOTIDE SEQUENCE [LARGE SCALE GENOMIC DNA]</scope>
    <source>
        <strain evidence="2 3">DSM 45456</strain>
    </source>
</reference>